<reference evidence="9" key="1">
    <citation type="submission" date="2021-03" db="EMBL/GenBank/DDBJ databases">
        <title>Roseibium sp. CAU 1637 isolated from Incheon.</title>
        <authorList>
            <person name="Kim W."/>
        </authorList>
    </citation>
    <scope>NUCLEOTIDE SEQUENCE</scope>
    <source>
        <strain evidence="9">CAU 1637</strain>
    </source>
</reference>
<dbReference type="GO" id="GO:0005524">
    <property type="term" value="F:ATP binding"/>
    <property type="evidence" value="ECO:0007669"/>
    <property type="project" value="UniProtKB-KW"/>
</dbReference>
<dbReference type="InterPro" id="IPR011102">
    <property type="entry name" value="Sig_transdc_His_kinase_HWE"/>
</dbReference>
<accession>A0A939J7B6</accession>
<keyword evidence="4" id="KW-0808">Transferase</keyword>
<sequence length="346" mass="37838">MSRAVAEFPWETTPLGPMADWPPALKIACGMMLNSHFPKAIAWGSDLTTIYNSAFAPILGEKKNSLGRSFADIWAEAWDDIEPIAAKAMNGSATFIEDFPLVINRHGYDETASFTFCYSPIYDERGTVCGFMDTVIETTAKVEQQKRTDFLNRELHHRIKNMLASVAAIANQTVRGSISINDARVSLQHRIAALANAHTKILDAQSRKVDLEEIVRAALSPHLGDGRVVTFEGPRLDLDERQSMALALTVNELTTNAVKFGAFSQGTGSVMVTWGVDTTADEGRGFFFVWAERGGPAVAPPSKEGFGSILLSQIAPVDFGGEVSMEYGEGGFVYRLFGDRDKLPVH</sequence>
<evidence type="ECO:0000313" key="9">
    <source>
        <dbReference type="EMBL" id="MBO0343644.1"/>
    </source>
</evidence>
<dbReference type="Gene3D" id="3.30.565.10">
    <property type="entry name" value="Histidine kinase-like ATPase, C-terminal domain"/>
    <property type="match status" value="1"/>
</dbReference>
<evidence type="ECO:0000256" key="5">
    <source>
        <dbReference type="ARBA" id="ARBA00022741"/>
    </source>
</evidence>
<evidence type="ECO:0000256" key="3">
    <source>
        <dbReference type="ARBA" id="ARBA00022553"/>
    </source>
</evidence>
<dbReference type="RefSeq" id="WP_206937173.1">
    <property type="nucleotide sequence ID" value="NZ_JAFLNF010000001.1"/>
</dbReference>
<dbReference type="PANTHER" id="PTHR41523">
    <property type="entry name" value="TWO-COMPONENT SYSTEM SENSOR PROTEIN"/>
    <property type="match status" value="1"/>
</dbReference>
<gene>
    <name evidence="9" type="ORF">J0X15_00290</name>
</gene>
<dbReference type="PANTHER" id="PTHR41523:SF7">
    <property type="entry name" value="HISTIDINE KINASE"/>
    <property type="match status" value="1"/>
</dbReference>
<dbReference type="Pfam" id="PF07536">
    <property type="entry name" value="HWE_HK"/>
    <property type="match status" value="1"/>
</dbReference>
<dbReference type="InterPro" id="IPR036890">
    <property type="entry name" value="HATPase_C_sf"/>
</dbReference>
<evidence type="ECO:0000256" key="6">
    <source>
        <dbReference type="ARBA" id="ARBA00022777"/>
    </source>
</evidence>
<keyword evidence="10" id="KW-1185">Reference proteome</keyword>
<dbReference type="EC" id="2.7.13.3" evidence="2"/>
<evidence type="ECO:0000259" key="8">
    <source>
        <dbReference type="SMART" id="SM00911"/>
    </source>
</evidence>
<dbReference type="Gene3D" id="3.30.450.20">
    <property type="entry name" value="PAS domain"/>
    <property type="match status" value="1"/>
</dbReference>
<evidence type="ECO:0000313" key="10">
    <source>
        <dbReference type="Proteomes" id="UP000664779"/>
    </source>
</evidence>
<keyword evidence="3" id="KW-0597">Phosphoprotein</keyword>
<proteinExistence type="predicted"/>
<feature type="domain" description="Signal transduction histidine kinase HWE region" evidence="8">
    <location>
        <begin position="154"/>
        <end position="235"/>
    </location>
</feature>
<keyword evidence="7" id="KW-0067">ATP-binding</keyword>
<keyword evidence="5" id="KW-0547">Nucleotide-binding</keyword>
<evidence type="ECO:0000256" key="7">
    <source>
        <dbReference type="ARBA" id="ARBA00022840"/>
    </source>
</evidence>
<dbReference type="GO" id="GO:0004673">
    <property type="term" value="F:protein histidine kinase activity"/>
    <property type="evidence" value="ECO:0007669"/>
    <property type="project" value="UniProtKB-EC"/>
</dbReference>
<comment type="catalytic activity">
    <reaction evidence="1">
        <text>ATP + protein L-histidine = ADP + protein N-phospho-L-histidine.</text>
        <dbReference type="EC" id="2.7.13.3"/>
    </reaction>
</comment>
<dbReference type="SMART" id="SM00911">
    <property type="entry name" value="HWE_HK"/>
    <property type="match status" value="1"/>
</dbReference>
<evidence type="ECO:0000256" key="1">
    <source>
        <dbReference type="ARBA" id="ARBA00000085"/>
    </source>
</evidence>
<name>A0A939J7B6_9HYPH</name>
<keyword evidence="6 9" id="KW-0418">Kinase</keyword>
<organism evidence="9 10">
    <name type="scientific">Roseibium limicola</name>
    <dbReference type="NCBI Taxonomy" id="2816037"/>
    <lineage>
        <taxon>Bacteria</taxon>
        <taxon>Pseudomonadati</taxon>
        <taxon>Pseudomonadota</taxon>
        <taxon>Alphaproteobacteria</taxon>
        <taxon>Hyphomicrobiales</taxon>
        <taxon>Stappiaceae</taxon>
        <taxon>Roseibium</taxon>
    </lineage>
</organism>
<comment type="caution">
    <text evidence="9">The sequence shown here is derived from an EMBL/GenBank/DDBJ whole genome shotgun (WGS) entry which is preliminary data.</text>
</comment>
<dbReference type="AlphaFoldDB" id="A0A939J7B6"/>
<dbReference type="EMBL" id="JAFLNF010000001">
    <property type="protein sequence ID" value="MBO0343644.1"/>
    <property type="molecule type" value="Genomic_DNA"/>
</dbReference>
<dbReference type="Proteomes" id="UP000664779">
    <property type="component" value="Unassembled WGS sequence"/>
</dbReference>
<evidence type="ECO:0000256" key="2">
    <source>
        <dbReference type="ARBA" id="ARBA00012438"/>
    </source>
</evidence>
<protein>
    <recommendedName>
        <fullName evidence="2">histidine kinase</fullName>
        <ecNumber evidence="2">2.7.13.3</ecNumber>
    </recommendedName>
</protein>
<evidence type="ECO:0000256" key="4">
    <source>
        <dbReference type="ARBA" id="ARBA00022679"/>
    </source>
</evidence>